<dbReference type="AlphaFoldDB" id="A0A1T4YSF0"/>
<reference evidence="10" key="1">
    <citation type="submission" date="2017-02" db="EMBL/GenBank/DDBJ databases">
        <authorList>
            <person name="Varghese N."/>
            <person name="Submissions S."/>
        </authorList>
    </citation>
    <scope>NUCLEOTIDE SEQUENCE [LARGE SCALE GENOMIC DNA]</scope>
    <source>
        <strain evidence="10">DSM 23966</strain>
    </source>
</reference>
<accession>A0A1T4YSF0</accession>
<feature type="domain" description="Glucose-methanol-choline oxidoreductase C-terminal" evidence="8">
    <location>
        <begin position="434"/>
        <end position="542"/>
    </location>
</feature>
<proteinExistence type="inferred from homology"/>
<dbReference type="Pfam" id="PF00732">
    <property type="entry name" value="GMC_oxred_N"/>
    <property type="match status" value="1"/>
</dbReference>
<dbReference type="EMBL" id="FUYJ01000008">
    <property type="protein sequence ID" value="SKB04593.1"/>
    <property type="molecule type" value="Genomic_DNA"/>
</dbReference>
<dbReference type="InterPro" id="IPR007867">
    <property type="entry name" value="GMC_OxRtase_C"/>
</dbReference>
<evidence type="ECO:0000256" key="3">
    <source>
        <dbReference type="ARBA" id="ARBA00022630"/>
    </source>
</evidence>
<evidence type="ECO:0000259" key="7">
    <source>
        <dbReference type="Pfam" id="PF00732"/>
    </source>
</evidence>
<name>A0A1T4YSF0_9BACL</name>
<dbReference type="Gene3D" id="3.50.50.60">
    <property type="entry name" value="FAD/NAD(P)-binding domain"/>
    <property type="match status" value="2"/>
</dbReference>
<sequence length="580" mass="63532">MAIKLDKVDVVVVGTGWAGGIPSAELAKKGYKVVALERGRDHDHSDFVGSKDELRYASRYEIMTDNSISTVTARGTLDEEAFPLRTQSENFEGNNVGGSSVHWSGVTQRGRKFDLQARSITIDKYGEDKIPADMNLQDMGITYEELEPYFDQFEKTAGTSGEDDPMGPPRSDSYPTGPMRPSYPVKLFKEAASKLGYHPIMIPSANLSEQYENPDGETINACQYCSFCMMYGCDFGAKSDPVATVIRTAKKTGNYEIRTESYARRVIHKDGKASGVLYVDMRTGMEYEQPADVVVLAGYTISNTHLMLLSEIGKPYDPKTGEGVIGKNSAGLASPGGSATGFFEDKKFNLFMGSGSLGGTFSDLDSDNIDNSDLGFIGGGICEIRQRGSGPIGSNPVPQGTPRWGKEFKEKSLHYANRMLSVGFMSPSFGWKFNYMDLDPNYTDMFNDPLLRITHSVTEQDKKFSEYFSARAEEIMKEMGADIIEKGNPPQEWRHTQGYGETSGGVIMGDDPKTSAVNNYSQVWDMDNLFVIGASALPHKIPQQTGTLGALAYRAAEGIDKYLSDGSGLLVEKKSNAIKA</sequence>
<protein>
    <submittedName>
        <fullName evidence="9">Gluconate 2-dehydrogenase alpha chain</fullName>
    </submittedName>
</protein>
<comment type="similarity">
    <text evidence="2">Belongs to the GMC oxidoreductase family.</text>
</comment>
<dbReference type="GO" id="GO:0050660">
    <property type="term" value="F:flavin adenine dinucleotide binding"/>
    <property type="evidence" value="ECO:0007669"/>
    <property type="project" value="InterPro"/>
</dbReference>
<evidence type="ECO:0000256" key="4">
    <source>
        <dbReference type="ARBA" id="ARBA00022827"/>
    </source>
</evidence>
<evidence type="ECO:0000256" key="5">
    <source>
        <dbReference type="ARBA" id="ARBA00023002"/>
    </source>
</evidence>
<gene>
    <name evidence="9" type="ORF">SAMN04244570_3464</name>
</gene>
<dbReference type="RefSeq" id="WP_009498599.1">
    <property type="nucleotide sequence ID" value="NZ_FUYJ01000008.1"/>
</dbReference>
<evidence type="ECO:0000256" key="1">
    <source>
        <dbReference type="ARBA" id="ARBA00001974"/>
    </source>
</evidence>
<keyword evidence="4" id="KW-0274">FAD</keyword>
<dbReference type="InterPro" id="IPR000172">
    <property type="entry name" value="GMC_OxRdtase_N"/>
</dbReference>
<dbReference type="GO" id="GO:0016614">
    <property type="term" value="F:oxidoreductase activity, acting on CH-OH group of donors"/>
    <property type="evidence" value="ECO:0007669"/>
    <property type="project" value="InterPro"/>
</dbReference>
<evidence type="ECO:0000313" key="10">
    <source>
        <dbReference type="Proteomes" id="UP000190042"/>
    </source>
</evidence>
<dbReference type="InterPro" id="IPR051473">
    <property type="entry name" value="P2Ox-like"/>
</dbReference>
<evidence type="ECO:0000256" key="6">
    <source>
        <dbReference type="SAM" id="MobiDB-lite"/>
    </source>
</evidence>
<evidence type="ECO:0000256" key="2">
    <source>
        <dbReference type="ARBA" id="ARBA00010790"/>
    </source>
</evidence>
<comment type="cofactor">
    <cofactor evidence="1">
        <name>FAD</name>
        <dbReference type="ChEBI" id="CHEBI:57692"/>
    </cofactor>
</comment>
<keyword evidence="5" id="KW-0560">Oxidoreductase</keyword>
<feature type="region of interest" description="Disordered" evidence="6">
    <location>
        <begin position="155"/>
        <end position="178"/>
    </location>
</feature>
<organism evidence="9 10">
    <name type="scientific">Sporosarcina newyorkensis</name>
    <dbReference type="NCBI Taxonomy" id="759851"/>
    <lineage>
        <taxon>Bacteria</taxon>
        <taxon>Bacillati</taxon>
        <taxon>Bacillota</taxon>
        <taxon>Bacilli</taxon>
        <taxon>Bacillales</taxon>
        <taxon>Caryophanaceae</taxon>
        <taxon>Sporosarcina</taxon>
    </lineage>
</organism>
<dbReference type="PANTHER" id="PTHR42784">
    <property type="entry name" value="PYRANOSE 2-OXIDASE"/>
    <property type="match status" value="1"/>
</dbReference>
<dbReference type="Proteomes" id="UP000190042">
    <property type="component" value="Unassembled WGS sequence"/>
</dbReference>
<dbReference type="InterPro" id="IPR036188">
    <property type="entry name" value="FAD/NAD-bd_sf"/>
</dbReference>
<evidence type="ECO:0000313" key="9">
    <source>
        <dbReference type="EMBL" id="SKB04593.1"/>
    </source>
</evidence>
<keyword evidence="10" id="KW-1185">Reference proteome</keyword>
<dbReference type="Pfam" id="PF05199">
    <property type="entry name" value="GMC_oxred_C"/>
    <property type="match status" value="1"/>
</dbReference>
<dbReference type="PANTHER" id="PTHR42784:SF1">
    <property type="entry name" value="PYRANOSE 2-OXIDASE"/>
    <property type="match status" value="1"/>
</dbReference>
<keyword evidence="3" id="KW-0285">Flavoprotein</keyword>
<dbReference type="SUPFAM" id="SSF51905">
    <property type="entry name" value="FAD/NAD(P)-binding domain"/>
    <property type="match status" value="1"/>
</dbReference>
<evidence type="ECO:0000259" key="8">
    <source>
        <dbReference type="Pfam" id="PF05199"/>
    </source>
</evidence>
<feature type="domain" description="Glucose-methanol-choline oxidoreductase N-terminal" evidence="7">
    <location>
        <begin position="218"/>
        <end position="328"/>
    </location>
</feature>